<comment type="caution">
    <text evidence="3">The sequence shown here is derived from an EMBL/GenBank/DDBJ whole genome shotgun (WGS) entry which is preliminary data.</text>
</comment>
<dbReference type="Proteomes" id="UP001596091">
    <property type="component" value="Unassembled WGS sequence"/>
</dbReference>
<dbReference type="Gene3D" id="1.10.390.10">
    <property type="entry name" value="Neutral Protease Domain 2"/>
    <property type="match status" value="1"/>
</dbReference>
<dbReference type="SUPFAM" id="SSF55486">
    <property type="entry name" value="Metalloproteases ('zincins'), catalytic domain"/>
    <property type="match status" value="1"/>
</dbReference>
<sequence>MKANTLQRIGMALLFGGSLCAGISLSAAAQTSTGAPPVSSQSIQDTQKNQDKKDKIVFQRSIDADGQVVDGPGAQGNSDNPAAALQNQSGISPAKPSAAVLSAEDAERSAIAFTDYDMDVRLRPAESHIAVRTLVSVRNTGKTPLQHLRLQIGSELNWESIRINSQPMPFAAAVLNSDADHTGQLHEAAVTLATPLAPGAEVQVDVTYSGAIKQSLKRLLAIGTPEEVAETSDWDRISTDFTGLRGFGSVVWYPVSSVPVILGDGNRLFDEIGQHKLQLSGAHLRLALTVESPAAQAPDIALVNGHPVTLTSSSSADPSLPVISTGRIEETTIGFEALSLFLARRNHHASGDIDLWTRIDTESNVTSWSTAANDVTPFLQGWLGKSPRTRLTVLDLPDDGDIPFETGSMLATPVRSASEDVLNGVMAHALSHAWVNSRRAWLSEGVAHFMGTLWVEKKLGRNRALAALDNSREALTLIEPESPGESDGEPLISCISPAYYRTKATYVFWMLRELVGDETLSAAFRAYDPAKDTAPDAFEKLIEQAGPRHDLSWFFNDWVYHDRGLPDLSIGEVYPTPASVGGSYLVAVDVANNGYAAVEAPLQVITADTSITQHIMLAARSKIVQRILIQGKPTEVRLNDGTIPETQATVHAKTLTDAPAKP</sequence>
<accession>A0ABW1EJV8</accession>
<reference evidence="4" key="1">
    <citation type="journal article" date="2019" name="Int. J. Syst. Evol. Microbiol.">
        <title>The Global Catalogue of Microorganisms (GCM) 10K type strain sequencing project: providing services to taxonomists for standard genome sequencing and annotation.</title>
        <authorList>
            <consortium name="The Broad Institute Genomics Platform"/>
            <consortium name="The Broad Institute Genome Sequencing Center for Infectious Disease"/>
            <person name="Wu L."/>
            <person name="Ma J."/>
        </authorList>
    </citation>
    <scope>NUCLEOTIDE SEQUENCE [LARGE SCALE GENOMIC DNA]</scope>
    <source>
        <strain evidence="4">JCM 4087</strain>
    </source>
</reference>
<dbReference type="InterPro" id="IPR027268">
    <property type="entry name" value="Peptidase_M4/M1_CTD_sf"/>
</dbReference>
<evidence type="ECO:0000313" key="4">
    <source>
        <dbReference type="Proteomes" id="UP001596091"/>
    </source>
</evidence>
<keyword evidence="4" id="KW-1185">Reference proteome</keyword>
<feature type="chain" id="PRO_5045614340" description="Peptidase M1 membrane alanine aminopeptidase domain-containing protein" evidence="2">
    <location>
        <begin position="30"/>
        <end position="662"/>
    </location>
</feature>
<feature type="signal peptide" evidence="2">
    <location>
        <begin position="1"/>
        <end position="29"/>
    </location>
</feature>
<feature type="compositionally biased region" description="Polar residues" evidence="1">
    <location>
        <begin position="31"/>
        <end position="43"/>
    </location>
</feature>
<keyword evidence="2" id="KW-0732">Signal</keyword>
<evidence type="ECO:0008006" key="5">
    <source>
        <dbReference type="Google" id="ProtNLM"/>
    </source>
</evidence>
<dbReference type="EMBL" id="JBHSPH010000005">
    <property type="protein sequence ID" value="MFC5863693.1"/>
    <property type="molecule type" value="Genomic_DNA"/>
</dbReference>
<evidence type="ECO:0000256" key="2">
    <source>
        <dbReference type="SAM" id="SignalP"/>
    </source>
</evidence>
<protein>
    <recommendedName>
        <fullName evidence="5">Peptidase M1 membrane alanine aminopeptidase domain-containing protein</fullName>
    </recommendedName>
</protein>
<gene>
    <name evidence="3" type="ORF">ACFPT7_15405</name>
</gene>
<evidence type="ECO:0000313" key="3">
    <source>
        <dbReference type="EMBL" id="MFC5863693.1"/>
    </source>
</evidence>
<organism evidence="3 4">
    <name type="scientific">Acidicapsa dinghuensis</name>
    <dbReference type="NCBI Taxonomy" id="2218256"/>
    <lineage>
        <taxon>Bacteria</taxon>
        <taxon>Pseudomonadati</taxon>
        <taxon>Acidobacteriota</taxon>
        <taxon>Terriglobia</taxon>
        <taxon>Terriglobales</taxon>
        <taxon>Acidobacteriaceae</taxon>
        <taxon>Acidicapsa</taxon>
    </lineage>
</organism>
<dbReference type="RefSeq" id="WP_263339939.1">
    <property type="nucleotide sequence ID" value="NZ_JAGSYH010000005.1"/>
</dbReference>
<feature type="region of interest" description="Disordered" evidence="1">
    <location>
        <begin position="31"/>
        <end position="52"/>
    </location>
</feature>
<proteinExistence type="predicted"/>
<name>A0ABW1EJV8_9BACT</name>
<feature type="region of interest" description="Disordered" evidence="1">
    <location>
        <begin position="67"/>
        <end position="97"/>
    </location>
</feature>
<feature type="compositionally biased region" description="Polar residues" evidence="1">
    <location>
        <begin position="75"/>
        <end position="91"/>
    </location>
</feature>
<evidence type="ECO:0000256" key="1">
    <source>
        <dbReference type="SAM" id="MobiDB-lite"/>
    </source>
</evidence>